<dbReference type="InterPro" id="IPR012340">
    <property type="entry name" value="NA-bd_OB-fold"/>
</dbReference>
<dbReference type="GO" id="GO:0005886">
    <property type="term" value="C:plasma membrane"/>
    <property type="evidence" value="ECO:0007669"/>
    <property type="project" value="UniProtKB-SubCell"/>
</dbReference>
<keyword evidence="8 10" id="KW-0408">Iron</keyword>
<dbReference type="GO" id="GO:0017003">
    <property type="term" value="P:protein-heme linkage"/>
    <property type="evidence" value="ECO:0007669"/>
    <property type="project" value="UniProtKB-UniRule"/>
</dbReference>
<dbReference type="Gene3D" id="2.40.50.140">
    <property type="entry name" value="Nucleic acid-binding proteins"/>
    <property type="match status" value="1"/>
</dbReference>
<dbReference type="SUPFAM" id="SSF82093">
    <property type="entry name" value="Heme chaperone CcmE"/>
    <property type="match status" value="1"/>
</dbReference>
<keyword evidence="2 10" id="KW-0349">Heme</keyword>
<dbReference type="EMBL" id="DSKL01000183">
    <property type="protein sequence ID" value="HEH82249.1"/>
    <property type="molecule type" value="Genomic_DNA"/>
</dbReference>
<comment type="function">
    <text evidence="10">Heme chaperone required for the biogenesis of c-type cytochromes. Transiently binds heme delivered by CcmC and transfers the heme to apo-cytochromes in a process facilitated by CcmF and CcmH.</text>
</comment>
<dbReference type="NCBIfam" id="NF009727">
    <property type="entry name" value="PRK13254.1-1"/>
    <property type="match status" value="1"/>
</dbReference>
<dbReference type="GO" id="GO:0046872">
    <property type="term" value="F:metal ion binding"/>
    <property type="evidence" value="ECO:0007669"/>
    <property type="project" value="UniProtKB-KW"/>
</dbReference>
<dbReference type="HAMAP" id="MF_01959">
    <property type="entry name" value="CcmE"/>
    <property type="match status" value="1"/>
</dbReference>
<sequence length="142" mass="15756">MKGKYLLGILVVLGALGYMIFGGLGQNLVYFLTPSEYLQDQAKYQHRPVRLGGLVKPGSVRYDKDLLELRFVLTDGVAEVPVLHKGTPPGMFKEGQGVVVEGRFEGGVFQGRNLLVKHSESYRPPQAGWTPEDVRKLIEEAK</sequence>
<keyword evidence="10" id="KW-1003">Cell membrane</keyword>
<comment type="subcellular location">
    <subcellularLocation>
        <location evidence="10">Cell membrane</location>
        <topology evidence="10">Single-pass type II membrane protein</topology>
    </subcellularLocation>
    <subcellularLocation>
        <location evidence="1">Membrane</location>
    </subcellularLocation>
</comment>
<keyword evidence="9 10" id="KW-0472">Membrane</keyword>
<gene>
    <name evidence="10 12" type="primary">ccmE</name>
    <name evidence="10" type="synonym">cycJ</name>
    <name evidence="12" type="ORF">ENP73_04475</name>
</gene>
<dbReference type="PANTHER" id="PTHR34128:SF2">
    <property type="entry name" value="CYTOCHROME C-TYPE BIOGENESIS PROTEIN CCME HOMOLOG, MITOCHONDRIAL"/>
    <property type="match status" value="1"/>
</dbReference>
<dbReference type="GO" id="GO:0020037">
    <property type="term" value="F:heme binding"/>
    <property type="evidence" value="ECO:0007669"/>
    <property type="project" value="InterPro"/>
</dbReference>
<feature type="binding site" description="axial binding residue" evidence="10 11">
    <location>
        <position position="122"/>
    </location>
    <ligand>
        <name>heme</name>
        <dbReference type="ChEBI" id="CHEBI:30413"/>
    </ligand>
    <ligandPart>
        <name>Fe</name>
        <dbReference type="ChEBI" id="CHEBI:18248"/>
    </ligandPart>
</feature>
<evidence type="ECO:0000256" key="3">
    <source>
        <dbReference type="ARBA" id="ARBA00022692"/>
    </source>
</evidence>
<evidence type="ECO:0000256" key="7">
    <source>
        <dbReference type="ARBA" id="ARBA00022989"/>
    </source>
</evidence>
<evidence type="ECO:0000256" key="10">
    <source>
        <dbReference type="HAMAP-Rule" id="MF_01959"/>
    </source>
</evidence>
<comment type="similarity">
    <text evidence="10">Belongs to the CcmE/CycJ family.</text>
</comment>
<comment type="caution">
    <text evidence="12">The sequence shown here is derived from an EMBL/GenBank/DDBJ whole genome shotgun (WGS) entry which is preliminary data.</text>
</comment>
<evidence type="ECO:0000256" key="4">
    <source>
        <dbReference type="ARBA" id="ARBA00022723"/>
    </source>
</evidence>
<evidence type="ECO:0000313" key="12">
    <source>
        <dbReference type="EMBL" id="HEH82249.1"/>
    </source>
</evidence>
<feature type="topological domain" description="Extracellular" evidence="10">
    <location>
        <begin position="24"/>
        <end position="142"/>
    </location>
</feature>
<dbReference type="GO" id="GO:0017004">
    <property type="term" value="P:cytochrome complex assembly"/>
    <property type="evidence" value="ECO:0007669"/>
    <property type="project" value="UniProtKB-KW"/>
</dbReference>
<evidence type="ECO:0000256" key="1">
    <source>
        <dbReference type="ARBA" id="ARBA00004370"/>
    </source>
</evidence>
<keyword evidence="4 10" id="KW-0479">Metal-binding</keyword>
<dbReference type="InterPro" id="IPR004329">
    <property type="entry name" value="CcmE"/>
</dbReference>
<accession>A0A7C2GF10</accession>
<evidence type="ECO:0000256" key="2">
    <source>
        <dbReference type="ARBA" id="ARBA00022617"/>
    </source>
</evidence>
<evidence type="ECO:0000256" key="5">
    <source>
        <dbReference type="ARBA" id="ARBA00022748"/>
    </source>
</evidence>
<dbReference type="AlphaFoldDB" id="A0A7C2GF10"/>
<evidence type="ECO:0000256" key="6">
    <source>
        <dbReference type="ARBA" id="ARBA00022968"/>
    </source>
</evidence>
<feature type="binding site" description="covalent" evidence="10 11">
    <location>
        <position position="118"/>
    </location>
    <ligand>
        <name>heme</name>
        <dbReference type="ChEBI" id="CHEBI:30413"/>
    </ligand>
</feature>
<protein>
    <recommendedName>
        <fullName evidence="10">Cytochrome c-type biogenesis protein CcmE</fullName>
    </recommendedName>
    <alternativeName>
        <fullName evidence="10">Cytochrome c maturation protein E</fullName>
    </alternativeName>
    <alternativeName>
        <fullName evidence="10">Heme chaperone CcmE</fullName>
    </alternativeName>
</protein>
<keyword evidence="6 10" id="KW-0735">Signal-anchor</keyword>
<organism evidence="12">
    <name type="scientific">Thermus islandicus</name>
    <dbReference type="NCBI Taxonomy" id="540988"/>
    <lineage>
        <taxon>Bacteria</taxon>
        <taxon>Thermotogati</taxon>
        <taxon>Deinococcota</taxon>
        <taxon>Deinococci</taxon>
        <taxon>Thermales</taxon>
        <taxon>Thermaceae</taxon>
        <taxon>Thermus</taxon>
    </lineage>
</organism>
<evidence type="ECO:0000256" key="8">
    <source>
        <dbReference type="ARBA" id="ARBA00023004"/>
    </source>
</evidence>
<reference evidence="12" key="1">
    <citation type="journal article" date="2020" name="mSystems">
        <title>Genome- and Community-Level Interaction Insights into Carbon Utilization and Element Cycling Functions of Hydrothermarchaeota in Hydrothermal Sediment.</title>
        <authorList>
            <person name="Zhou Z."/>
            <person name="Liu Y."/>
            <person name="Xu W."/>
            <person name="Pan J."/>
            <person name="Luo Z.H."/>
            <person name="Li M."/>
        </authorList>
    </citation>
    <scope>NUCLEOTIDE SEQUENCE [LARGE SCALE GENOMIC DNA]</scope>
    <source>
        <strain evidence="12">SpSt-246</strain>
    </source>
</reference>
<keyword evidence="7 10" id="KW-1133">Transmembrane helix</keyword>
<dbReference type="PANTHER" id="PTHR34128">
    <property type="entry name" value="CYTOCHROME C-TYPE BIOGENESIS PROTEIN CCME HOMOLOG, MITOCHONDRIAL"/>
    <property type="match status" value="1"/>
</dbReference>
<evidence type="ECO:0000256" key="11">
    <source>
        <dbReference type="PIRSR" id="PIRSR604329-50"/>
    </source>
</evidence>
<keyword evidence="5 10" id="KW-0201">Cytochrome c-type biogenesis</keyword>
<proteinExistence type="inferred from homology"/>
<dbReference type="InterPro" id="IPR036127">
    <property type="entry name" value="CcmE-like_sf"/>
</dbReference>
<evidence type="ECO:0000256" key="9">
    <source>
        <dbReference type="ARBA" id="ARBA00023136"/>
    </source>
</evidence>
<keyword evidence="3 10" id="KW-0812">Transmembrane</keyword>
<name>A0A7C2GF10_9DEIN</name>
<feature type="topological domain" description="Cytoplasmic" evidence="10">
    <location>
        <begin position="1"/>
        <end position="3"/>
    </location>
</feature>
<dbReference type="Pfam" id="PF03100">
    <property type="entry name" value="CcmE"/>
    <property type="match status" value="1"/>
</dbReference>